<dbReference type="PANTHER" id="PTHR46179:SF13">
    <property type="entry name" value="C2H2-TYPE DOMAIN-CONTAINING PROTEIN"/>
    <property type="match status" value="1"/>
</dbReference>
<dbReference type="SUPFAM" id="SSF57667">
    <property type="entry name" value="beta-beta-alpha zinc fingers"/>
    <property type="match status" value="1"/>
</dbReference>
<dbReference type="Proteomes" id="UP000823405">
    <property type="component" value="Unassembled WGS sequence"/>
</dbReference>
<keyword evidence="7" id="KW-0804">Transcription</keyword>
<dbReference type="AlphaFoldDB" id="A0A9P6REN9"/>
<evidence type="ECO:0000259" key="10">
    <source>
        <dbReference type="PROSITE" id="PS50157"/>
    </source>
</evidence>
<evidence type="ECO:0000256" key="3">
    <source>
        <dbReference type="ARBA" id="ARBA00022737"/>
    </source>
</evidence>
<dbReference type="InterPro" id="IPR036236">
    <property type="entry name" value="Znf_C2H2_sf"/>
</dbReference>
<dbReference type="PANTHER" id="PTHR46179">
    <property type="entry name" value="ZINC FINGER PROTEIN"/>
    <property type="match status" value="1"/>
</dbReference>
<dbReference type="EMBL" id="JAAAIN010000324">
    <property type="protein sequence ID" value="KAG0316173.1"/>
    <property type="molecule type" value="Genomic_DNA"/>
</dbReference>
<dbReference type="InterPro" id="IPR013087">
    <property type="entry name" value="Znf_C2H2_type"/>
</dbReference>
<dbReference type="OrthoDB" id="2421049at2759"/>
<keyword evidence="2" id="KW-0479">Metal-binding</keyword>
<dbReference type="FunFam" id="3.30.160.60:FF:000072">
    <property type="entry name" value="zinc finger protein 143 isoform X1"/>
    <property type="match status" value="1"/>
</dbReference>
<evidence type="ECO:0000313" key="11">
    <source>
        <dbReference type="EMBL" id="KAG0316173.1"/>
    </source>
</evidence>
<evidence type="ECO:0000256" key="2">
    <source>
        <dbReference type="ARBA" id="ARBA00022723"/>
    </source>
</evidence>
<dbReference type="GO" id="GO:0000978">
    <property type="term" value="F:RNA polymerase II cis-regulatory region sequence-specific DNA binding"/>
    <property type="evidence" value="ECO:0007669"/>
    <property type="project" value="UniProtKB-ARBA"/>
</dbReference>
<feature type="domain" description="C2H2-type" evidence="10">
    <location>
        <begin position="429"/>
        <end position="459"/>
    </location>
</feature>
<evidence type="ECO:0000256" key="1">
    <source>
        <dbReference type="ARBA" id="ARBA00004123"/>
    </source>
</evidence>
<organism evidence="11 12">
    <name type="scientific">Linnemannia gamsii</name>
    <dbReference type="NCBI Taxonomy" id="64522"/>
    <lineage>
        <taxon>Eukaryota</taxon>
        <taxon>Fungi</taxon>
        <taxon>Fungi incertae sedis</taxon>
        <taxon>Mucoromycota</taxon>
        <taxon>Mortierellomycotina</taxon>
        <taxon>Mortierellomycetes</taxon>
        <taxon>Mortierellales</taxon>
        <taxon>Mortierellaceae</taxon>
        <taxon>Linnemannia</taxon>
    </lineage>
</organism>
<comment type="caution">
    <text evidence="11">The sequence shown here is derived from an EMBL/GenBank/DDBJ whole genome shotgun (WGS) entry which is preliminary data.</text>
</comment>
<dbReference type="SMART" id="SM00355">
    <property type="entry name" value="ZnF_C2H2"/>
    <property type="match status" value="2"/>
</dbReference>
<keyword evidence="5" id="KW-0862">Zinc</keyword>
<keyword evidence="12" id="KW-1185">Reference proteome</keyword>
<evidence type="ECO:0000256" key="5">
    <source>
        <dbReference type="ARBA" id="ARBA00022833"/>
    </source>
</evidence>
<comment type="subcellular location">
    <subcellularLocation>
        <location evidence="1">Nucleus</location>
    </subcellularLocation>
</comment>
<dbReference type="InterPro" id="IPR051061">
    <property type="entry name" value="Zinc_finger_trans_reg"/>
</dbReference>
<reference evidence="11" key="1">
    <citation type="journal article" date="2020" name="Fungal Divers.">
        <title>Resolving the Mortierellaceae phylogeny through synthesis of multi-gene phylogenetics and phylogenomics.</title>
        <authorList>
            <person name="Vandepol N."/>
            <person name="Liber J."/>
            <person name="Desiro A."/>
            <person name="Na H."/>
            <person name="Kennedy M."/>
            <person name="Barry K."/>
            <person name="Grigoriev I.V."/>
            <person name="Miller A.N."/>
            <person name="O'Donnell K."/>
            <person name="Stajich J.E."/>
            <person name="Bonito G."/>
        </authorList>
    </citation>
    <scope>NUCLEOTIDE SEQUENCE</scope>
    <source>
        <strain evidence="11">NVP60</strain>
    </source>
</reference>
<name>A0A9P6REN9_9FUNG</name>
<dbReference type="GO" id="GO:0005634">
    <property type="term" value="C:nucleus"/>
    <property type="evidence" value="ECO:0007669"/>
    <property type="project" value="UniProtKB-SubCell"/>
</dbReference>
<evidence type="ECO:0000256" key="8">
    <source>
        <dbReference type="ARBA" id="ARBA00023242"/>
    </source>
</evidence>
<proteinExistence type="predicted"/>
<keyword evidence="6" id="KW-0805">Transcription regulation</keyword>
<evidence type="ECO:0000256" key="4">
    <source>
        <dbReference type="ARBA" id="ARBA00022771"/>
    </source>
</evidence>
<evidence type="ECO:0000256" key="6">
    <source>
        <dbReference type="ARBA" id="ARBA00023015"/>
    </source>
</evidence>
<keyword evidence="4 9" id="KW-0863">Zinc-finger</keyword>
<dbReference type="GO" id="GO:0000981">
    <property type="term" value="F:DNA-binding transcription factor activity, RNA polymerase II-specific"/>
    <property type="evidence" value="ECO:0007669"/>
    <property type="project" value="UniProtKB-ARBA"/>
</dbReference>
<keyword evidence="8" id="KW-0539">Nucleus</keyword>
<keyword evidence="3" id="KW-0677">Repeat</keyword>
<dbReference type="PROSITE" id="PS50157">
    <property type="entry name" value="ZINC_FINGER_C2H2_2"/>
    <property type="match status" value="2"/>
</dbReference>
<evidence type="ECO:0000256" key="7">
    <source>
        <dbReference type="ARBA" id="ARBA00023163"/>
    </source>
</evidence>
<gene>
    <name evidence="11" type="ORF">BGZ97_007304</name>
</gene>
<evidence type="ECO:0000313" key="12">
    <source>
        <dbReference type="Proteomes" id="UP000823405"/>
    </source>
</evidence>
<accession>A0A9P6REN9</accession>
<dbReference type="PROSITE" id="PS00028">
    <property type="entry name" value="ZINC_FINGER_C2H2_1"/>
    <property type="match status" value="1"/>
</dbReference>
<evidence type="ECO:0000256" key="9">
    <source>
        <dbReference type="PROSITE-ProRule" id="PRU00042"/>
    </source>
</evidence>
<dbReference type="Gene3D" id="3.30.160.60">
    <property type="entry name" value="Classic Zinc Finger"/>
    <property type="match status" value="1"/>
</dbReference>
<protein>
    <recommendedName>
        <fullName evidence="10">C2H2-type domain-containing protein</fullName>
    </recommendedName>
</protein>
<sequence>MMRQAFQRIQGATDVDVLCKAGVRSTVSFFTSNEATPLSAPHGVLMDDTSTKAFSSPSTTLNNSFVGVTGPSPIGDAFGFQSQAFLMTLGNLACTRSLEDPSKWLVLQQGTPERLLLQAGEQQFYRHDRLDANTMHQAFSIHQTVEYYVNVNSSIYHKDRTVKTLGVILDFLQGKVRGCLESLPDSVALVRCDIPFYNPLDPESKEIVEQVVVEYFRPPCTTQWNRRVRRAQVEKPHPWYLSLANGTESSDECFFDGYISNHETQSNQDNTTPLAAALTPIAAVSSPCSGAPMDIGTQAFVTPDRSGYIAPVQPISSILPSVSVSPALSQLSDTTLESMDSSGASLETIDLGGIDKDEYAVPVANQNPGVNNSLDDNHGTSDQSLSNAEFNIDVEPAKPFACPHSTCSLSFTRKGNLATHMIKHTGATFPCTYLPCTHTSTQNTDRIRHERVVHEGLRWRCEYCSRMFTRGSAAGKHSCRRANGRSQAIRSVTIPVPVMTSTTVIVNDANSASNDNGNSNSHS</sequence>
<dbReference type="GO" id="GO:0008270">
    <property type="term" value="F:zinc ion binding"/>
    <property type="evidence" value="ECO:0007669"/>
    <property type="project" value="UniProtKB-KW"/>
</dbReference>
<feature type="domain" description="C2H2-type" evidence="10">
    <location>
        <begin position="400"/>
        <end position="429"/>
    </location>
</feature>